<comment type="caution">
    <text evidence="3">The sequence shown here is derived from an EMBL/GenBank/DDBJ whole genome shotgun (WGS) entry which is preliminary data.</text>
</comment>
<evidence type="ECO:0000256" key="1">
    <source>
        <dbReference type="SAM" id="MobiDB-lite"/>
    </source>
</evidence>
<organism evidence="3 4">
    <name type="scientific">Trypanosoma theileri</name>
    <dbReference type="NCBI Taxonomy" id="67003"/>
    <lineage>
        <taxon>Eukaryota</taxon>
        <taxon>Discoba</taxon>
        <taxon>Euglenozoa</taxon>
        <taxon>Kinetoplastea</taxon>
        <taxon>Metakinetoplastina</taxon>
        <taxon>Trypanosomatida</taxon>
        <taxon>Trypanosomatidae</taxon>
        <taxon>Trypanosoma</taxon>
    </lineage>
</organism>
<reference evidence="3 4" key="1">
    <citation type="submission" date="2017-03" db="EMBL/GenBank/DDBJ databases">
        <title>An alternative strategy for trypanosome survival in the mammalian bloodstream revealed through genome and transcriptome analysis of the ubiquitous bovine parasite Trypanosoma (Megatrypanum) theileri.</title>
        <authorList>
            <person name="Kelly S."/>
            <person name="Ivens A."/>
            <person name="Mott A."/>
            <person name="O'Neill E."/>
            <person name="Emms D."/>
            <person name="Macleod O."/>
            <person name="Voorheis P."/>
            <person name="Matthews J."/>
            <person name="Matthews K."/>
            <person name="Carrington M."/>
        </authorList>
    </citation>
    <scope>NUCLEOTIDE SEQUENCE [LARGE SCALE GENOMIC DNA]</scope>
    <source>
        <strain evidence="3">Edinburgh</strain>
    </source>
</reference>
<evidence type="ECO:0000313" key="3">
    <source>
        <dbReference type="EMBL" id="ORC85680.1"/>
    </source>
</evidence>
<feature type="region of interest" description="Disordered" evidence="1">
    <location>
        <begin position="213"/>
        <end position="233"/>
    </location>
</feature>
<accession>A0A1X0NNG3</accession>
<gene>
    <name evidence="3" type="ORF">TM35_000331370</name>
</gene>
<keyword evidence="4" id="KW-1185">Reference proteome</keyword>
<dbReference type="VEuPathDB" id="TriTrypDB:TM35_000331370"/>
<protein>
    <submittedName>
        <fullName evidence="3">Uncharacterized protein</fullName>
    </submittedName>
</protein>
<evidence type="ECO:0000313" key="4">
    <source>
        <dbReference type="Proteomes" id="UP000192257"/>
    </source>
</evidence>
<keyword evidence="2" id="KW-0732">Signal</keyword>
<dbReference type="AlphaFoldDB" id="A0A1X0NNG3"/>
<name>A0A1X0NNG3_9TRYP</name>
<dbReference type="GeneID" id="39988673"/>
<feature type="signal peptide" evidence="2">
    <location>
        <begin position="1"/>
        <end position="23"/>
    </location>
</feature>
<feature type="chain" id="PRO_5012258968" evidence="2">
    <location>
        <begin position="24"/>
        <end position="329"/>
    </location>
</feature>
<dbReference type="Proteomes" id="UP000192257">
    <property type="component" value="Unassembled WGS sequence"/>
</dbReference>
<sequence>MFFFCLQGISGILLLNELPQMNASESSLNEVASEGLNAPDTMADFILNSKMPIVEVVVPFSIDITPPNWLYENYTDGSGGTNGNTTETSSSHEITASDTLTNKKVSSNKKNLKLETEDSTTIQEKKLSVMSVGKLEKSVVSARETNKKEKLVRSWLLTPLSQKDMDHDRNEESWMDTLMHLAEDKIYLFGFYERAEREESLLEKRSIRRKRGKVLENTQASKRRNTNGDSQVTSDFGPVSFSFVRWSHDHGLINTEPDTVLPNPLESTSILTPDEKNTFSRYALSSGKLRKECADPYQFLTARIVELRHNLEERIASGFKCEERSKGDV</sequence>
<evidence type="ECO:0000256" key="2">
    <source>
        <dbReference type="SAM" id="SignalP"/>
    </source>
</evidence>
<dbReference type="EMBL" id="NBCO01000033">
    <property type="protein sequence ID" value="ORC85680.1"/>
    <property type="molecule type" value="Genomic_DNA"/>
</dbReference>
<dbReference type="OrthoDB" id="250211at2759"/>
<dbReference type="RefSeq" id="XP_028879746.1">
    <property type="nucleotide sequence ID" value="XM_029028893.1"/>
</dbReference>
<proteinExistence type="predicted"/>